<dbReference type="Proteomes" id="UP000595703">
    <property type="component" value="Chromosome"/>
</dbReference>
<dbReference type="KEGG" id="arev:RVR_9789"/>
<reference evidence="1 2" key="4">
    <citation type="journal article" date="2020" name="Sci. Rep.">
        <title>beta-carboline chemical signals induce reveromycin production through a LuxR family regulator in Streptomyces sp. SN-593.</title>
        <authorList>
            <person name="Panthee S."/>
            <person name="Kito N."/>
            <person name="Hayashi T."/>
            <person name="Shimizu T."/>
            <person name="Ishikawa J."/>
            <person name="Hamamoto H."/>
            <person name="Osada H."/>
            <person name="Takahashi S."/>
        </authorList>
    </citation>
    <scope>NUCLEOTIDE SEQUENCE [LARGE SCALE GENOMIC DNA]</scope>
    <source>
        <strain evidence="1 2">SN-593</strain>
    </source>
</reference>
<dbReference type="InterPro" id="IPR021373">
    <property type="entry name" value="DUF2993"/>
</dbReference>
<protein>
    <recommendedName>
        <fullName evidence="3">DUF2993 domain-containing protein</fullName>
    </recommendedName>
</protein>
<evidence type="ECO:0000313" key="1">
    <source>
        <dbReference type="EMBL" id="BBB02077.1"/>
    </source>
</evidence>
<gene>
    <name evidence="1" type="ORF">RVR_9789</name>
</gene>
<reference evidence="1 2" key="1">
    <citation type="journal article" date="2010" name="J. Bacteriol.">
        <title>Biochemical characterization of a novel indole prenyltransferase from Streptomyces sp. SN-593.</title>
        <authorList>
            <person name="Takahashi S."/>
            <person name="Takagi H."/>
            <person name="Toyoda A."/>
            <person name="Uramoto M."/>
            <person name="Nogawa T."/>
            <person name="Ueki M."/>
            <person name="Sakaki Y."/>
            <person name="Osada H."/>
        </authorList>
    </citation>
    <scope>NUCLEOTIDE SEQUENCE [LARGE SCALE GENOMIC DNA]</scope>
    <source>
        <strain evidence="1 2">SN-593</strain>
    </source>
</reference>
<keyword evidence="2" id="KW-1185">Reference proteome</keyword>
<sequence>MVVAGSVVVGLAVLAATANLVLAHTARERIARAASCRLAPTGSVSADLSGSMAGLRLLTGQVGTVHIRAEDVERDGMALTVAADLHEVTTKGTMSGGTATATVSFDELGKRLDRKGAGLRPESDGHGGLVLTGTLAGIPLPVTVHTSIRTGKDSVTVTPTDVDVLGRTIPVAQVTRGQGSSGLAAKLAPRTVKAPELPTGVALTGARTTGDGLALTLSVPASTSAGDAKGCAA</sequence>
<dbReference type="Pfam" id="PF11209">
    <property type="entry name" value="LmeA"/>
    <property type="match status" value="1"/>
</dbReference>
<dbReference type="EMBL" id="AP018365">
    <property type="protein sequence ID" value="BBB02077.1"/>
    <property type="molecule type" value="Genomic_DNA"/>
</dbReference>
<proteinExistence type="predicted"/>
<name>A0A7U3V0N3_9ACTN</name>
<accession>A0A7U3V0N3</accession>
<reference evidence="1 2" key="2">
    <citation type="journal article" date="2011" name="J. Antibiot.">
        <title>Furaquinocins I and J: novel polyketide isoprenoid hybrid compounds from Streptomyces reveromyceticus SN-593.</title>
        <authorList>
            <person name="Panthee S."/>
            <person name="Takahashi S."/>
            <person name="Takagi H."/>
            <person name="Nogawa T."/>
            <person name="Oowada E."/>
            <person name="Uramoto M."/>
            <person name="Osada H."/>
        </authorList>
    </citation>
    <scope>NUCLEOTIDE SEQUENCE [LARGE SCALE GENOMIC DNA]</scope>
    <source>
        <strain evidence="1 2">SN-593</strain>
    </source>
</reference>
<reference evidence="1 2" key="3">
    <citation type="journal article" date="2011" name="Nat. Chem. Biol.">
        <title>Reveromycin A biosynthesis uses RevG and RevJ for stereospecific spiroacetal formation.</title>
        <authorList>
            <person name="Takahashi S."/>
            <person name="Toyoda A."/>
            <person name="Sekiyama Y."/>
            <person name="Takagi H."/>
            <person name="Nogawa T."/>
            <person name="Uramoto M."/>
            <person name="Suzuki R."/>
            <person name="Koshino H."/>
            <person name="Kumano T."/>
            <person name="Panthee S."/>
            <person name="Dairi T."/>
            <person name="Ishikawa J."/>
            <person name="Ikeda H."/>
            <person name="Sakaki Y."/>
            <person name="Osada H."/>
        </authorList>
    </citation>
    <scope>NUCLEOTIDE SEQUENCE [LARGE SCALE GENOMIC DNA]</scope>
    <source>
        <strain evidence="1 2">SN-593</strain>
    </source>
</reference>
<evidence type="ECO:0008006" key="3">
    <source>
        <dbReference type="Google" id="ProtNLM"/>
    </source>
</evidence>
<organism evidence="1 2">
    <name type="scientific">Actinacidiphila reveromycinica</name>
    <dbReference type="NCBI Taxonomy" id="659352"/>
    <lineage>
        <taxon>Bacteria</taxon>
        <taxon>Bacillati</taxon>
        <taxon>Actinomycetota</taxon>
        <taxon>Actinomycetes</taxon>
        <taxon>Kitasatosporales</taxon>
        <taxon>Streptomycetaceae</taxon>
        <taxon>Actinacidiphila</taxon>
    </lineage>
</organism>
<dbReference type="AlphaFoldDB" id="A0A7U3V0N3"/>
<evidence type="ECO:0000313" key="2">
    <source>
        <dbReference type="Proteomes" id="UP000595703"/>
    </source>
</evidence>